<accession>A0A370HQ19</accession>
<organism evidence="1 2">
    <name type="scientific">Microvirga subterranea</name>
    <dbReference type="NCBI Taxonomy" id="186651"/>
    <lineage>
        <taxon>Bacteria</taxon>
        <taxon>Pseudomonadati</taxon>
        <taxon>Pseudomonadota</taxon>
        <taxon>Alphaproteobacteria</taxon>
        <taxon>Hyphomicrobiales</taxon>
        <taxon>Methylobacteriaceae</taxon>
        <taxon>Microvirga</taxon>
    </lineage>
</organism>
<comment type="caution">
    <text evidence="1">The sequence shown here is derived from an EMBL/GenBank/DDBJ whole genome shotgun (WGS) entry which is preliminary data.</text>
</comment>
<gene>
    <name evidence="1" type="ORF">DES45_103300</name>
</gene>
<dbReference type="RefSeq" id="WP_170151441.1">
    <property type="nucleotide sequence ID" value="NZ_QQBB01000003.1"/>
</dbReference>
<evidence type="ECO:0008006" key="3">
    <source>
        <dbReference type="Google" id="ProtNLM"/>
    </source>
</evidence>
<protein>
    <recommendedName>
        <fullName evidence="3">Anti-sigma factor RsiW</fullName>
    </recommendedName>
</protein>
<dbReference type="Gene3D" id="1.10.10.1320">
    <property type="entry name" value="Anti-sigma factor, zinc-finger domain"/>
    <property type="match status" value="1"/>
</dbReference>
<reference evidence="1 2" key="1">
    <citation type="submission" date="2018-07" db="EMBL/GenBank/DDBJ databases">
        <title>Genomic Encyclopedia of Type Strains, Phase IV (KMG-IV): sequencing the most valuable type-strain genomes for metagenomic binning, comparative biology and taxonomic classification.</title>
        <authorList>
            <person name="Goeker M."/>
        </authorList>
    </citation>
    <scope>NUCLEOTIDE SEQUENCE [LARGE SCALE GENOMIC DNA]</scope>
    <source>
        <strain evidence="1 2">DSM 14364</strain>
    </source>
</reference>
<sequence>MAQLHFSDEILMAFADGELEELVAASVEQAMADDPAIARRVADFLRSRRLVRSAFPEETAADVPAALRAAVQARIDGFEPPAHQQEPATPPAKGRATFAGKPPLAMALAASVAGLAIATVSYLAGRQNPLPSQAAGPIALLEDPQVSRILSDSPSGREQDLPFGRVRVISTFRAADGTLCREFKLQASSGTSDAVACRNRGWRITFALAEATGPGAYVPSGGGDLMESYLQSAGAGEPLLDAAEIEALRKTEP</sequence>
<name>A0A370HQ19_9HYPH</name>
<evidence type="ECO:0000313" key="1">
    <source>
        <dbReference type="EMBL" id="RDI60041.1"/>
    </source>
</evidence>
<keyword evidence="2" id="KW-1185">Reference proteome</keyword>
<dbReference type="InterPro" id="IPR041916">
    <property type="entry name" value="Anti_sigma_zinc_sf"/>
</dbReference>
<proteinExistence type="predicted"/>
<evidence type="ECO:0000313" key="2">
    <source>
        <dbReference type="Proteomes" id="UP000254925"/>
    </source>
</evidence>
<dbReference type="EMBL" id="QQBB01000003">
    <property type="protein sequence ID" value="RDI60041.1"/>
    <property type="molecule type" value="Genomic_DNA"/>
</dbReference>
<dbReference type="AlphaFoldDB" id="A0A370HQ19"/>
<dbReference type="Proteomes" id="UP000254925">
    <property type="component" value="Unassembled WGS sequence"/>
</dbReference>